<accession>A0A2P2PVG5</accession>
<organism evidence="1">
    <name type="scientific">Rhizophora mucronata</name>
    <name type="common">Asiatic mangrove</name>
    <dbReference type="NCBI Taxonomy" id="61149"/>
    <lineage>
        <taxon>Eukaryota</taxon>
        <taxon>Viridiplantae</taxon>
        <taxon>Streptophyta</taxon>
        <taxon>Embryophyta</taxon>
        <taxon>Tracheophyta</taxon>
        <taxon>Spermatophyta</taxon>
        <taxon>Magnoliopsida</taxon>
        <taxon>eudicotyledons</taxon>
        <taxon>Gunneridae</taxon>
        <taxon>Pentapetalae</taxon>
        <taxon>rosids</taxon>
        <taxon>fabids</taxon>
        <taxon>Malpighiales</taxon>
        <taxon>Rhizophoraceae</taxon>
        <taxon>Rhizophora</taxon>
    </lineage>
</organism>
<protein>
    <submittedName>
        <fullName evidence="1">Uncharacterized protein</fullName>
    </submittedName>
</protein>
<proteinExistence type="predicted"/>
<sequence length="65" mass="7588">MKENISTMGFTFPGQFFIVCNYSWLLITGSNMGQQFTKLNGCHHFSTFLPYRVLVYKPVDEKFNL</sequence>
<evidence type="ECO:0000313" key="1">
    <source>
        <dbReference type="EMBL" id="MBX58716.1"/>
    </source>
</evidence>
<dbReference type="AlphaFoldDB" id="A0A2P2PVG5"/>
<reference evidence="1" key="1">
    <citation type="submission" date="2018-02" db="EMBL/GenBank/DDBJ databases">
        <title>Rhizophora mucronata_Transcriptome.</title>
        <authorList>
            <person name="Meera S.P."/>
            <person name="Sreeshan A."/>
            <person name="Augustine A."/>
        </authorList>
    </citation>
    <scope>NUCLEOTIDE SEQUENCE</scope>
    <source>
        <tissue evidence="1">Leaf</tissue>
    </source>
</reference>
<name>A0A2P2PVG5_RHIMU</name>
<dbReference type="EMBL" id="GGEC01078232">
    <property type="protein sequence ID" value="MBX58716.1"/>
    <property type="molecule type" value="Transcribed_RNA"/>
</dbReference>